<keyword evidence="6 9" id="KW-0378">Hydrolase</keyword>
<evidence type="ECO:0000256" key="6">
    <source>
        <dbReference type="ARBA" id="ARBA00022801"/>
    </source>
</evidence>
<dbReference type="Proteomes" id="UP001597101">
    <property type="component" value="Unassembled WGS sequence"/>
</dbReference>
<protein>
    <recommendedName>
        <fullName evidence="9">CRISPR-associated endoribonuclease Cas2</fullName>
        <ecNumber evidence="9">3.1.-.-</ecNumber>
    </recommendedName>
</protein>
<evidence type="ECO:0000313" key="12">
    <source>
        <dbReference type="Proteomes" id="UP001597101"/>
    </source>
</evidence>
<gene>
    <name evidence="9 11" type="primary">cas2</name>
    <name evidence="11" type="ORF">ACFQ14_01150</name>
</gene>
<keyword evidence="4 9" id="KW-0479">Metal-binding</keyword>
<organism evidence="11 12">
    <name type="scientific">Pseudahrensia aquimaris</name>
    <dbReference type="NCBI Taxonomy" id="744461"/>
    <lineage>
        <taxon>Bacteria</taxon>
        <taxon>Pseudomonadati</taxon>
        <taxon>Pseudomonadota</taxon>
        <taxon>Alphaproteobacteria</taxon>
        <taxon>Hyphomicrobiales</taxon>
        <taxon>Ahrensiaceae</taxon>
        <taxon>Pseudahrensia</taxon>
    </lineage>
</organism>
<dbReference type="Pfam" id="PF09827">
    <property type="entry name" value="CRISPR_Cas2"/>
    <property type="match status" value="1"/>
</dbReference>
<comment type="cofactor">
    <cofactor evidence="1 9">
        <name>Mg(2+)</name>
        <dbReference type="ChEBI" id="CHEBI:18420"/>
    </cofactor>
</comment>
<keyword evidence="12" id="KW-1185">Reference proteome</keyword>
<evidence type="ECO:0000256" key="2">
    <source>
        <dbReference type="ARBA" id="ARBA00009959"/>
    </source>
</evidence>
<dbReference type="Gene3D" id="3.30.70.240">
    <property type="match status" value="1"/>
</dbReference>
<sequence length="96" mass="11264">MARNDKLRVFCYDISCDRRRRRVARILEDAASRVQFSVFESRMNKAKMEKLCARIEPILDEGDSLRIYTIGKTGERQCQAKGATTPIEREANYWLF</sequence>
<evidence type="ECO:0000256" key="1">
    <source>
        <dbReference type="ARBA" id="ARBA00001946"/>
    </source>
</evidence>
<dbReference type="InterPro" id="IPR021127">
    <property type="entry name" value="CRISPR_associated_Cas2"/>
</dbReference>
<evidence type="ECO:0000256" key="8">
    <source>
        <dbReference type="ARBA" id="ARBA00023118"/>
    </source>
</evidence>
<accession>A0ABW3FAY4</accession>
<dbReference type="PANTHER" id="PTHR34405">
    <property type="entry name" value="CRISPR-ASSOCIATED ENDORIBONUCLEASE CAS2"/>
    <property type="match status" value="1"/>
</dbReference>
<evidence type="ECO:0000256" key="9">
    <source>
        <dbReference type="HAMAP-Rule" id="MF_01471"/>
    </source>
</evidence>
<dbReference type="PANTHER" id="PTHR34405:SF3">
    <property type="entry name" value="CRISPR-ASSOCIATED ENDORIBONUCLEASE CAS2 3"/>
    <property type="match status" value="1"/>
</dbReference>
<keyword evidence="8 9" id="KW-0051">Antiviral defense</keyword>
<proteinExistence type="inferred from homology"/>
<evidence type="ECO:0000256" key="5">
    <source>
        <dbReference type="ARBA" id="ARBA00022759"/>
    </source>
</evidence>
<dbReference type="CDD" id="cd09725">
    <property type="entry name" value="Cas2_I_II_III"/>
    <property type="match status" value="1"/>
</dbReference>
<reference evidence="12" key="1">
    <citation type="journal article" date="2019" name="Int. J. Syst. Evol. Microbiol.">
        <title>The Global Catalogue of Microorganisms (GCM) 10K type strain sequencing project: providing services to taxonomists for standard genome sequencing and annotation.</title>
        <authorList>
            <consortium name="The Broad Institute Genomics Platform"/>
            <consortium name="The Broad Institute Genome Sequencing Center for Infectious Disease"/>
            <person name="Wu L."/>
            <person name="Ma J."/>
        </authorList>
    </citation>
    <scope>NUCLEOTIDE SEQUENCE [LARGE SCALE GENOMIC DNA]</scope>
    <source>
        <strain evidence="12">CCUG 60023</strain>
    </source>
</reference>
<dbReference type="RefSeq" id="WP_377210859.1">
    <property type="nucleotide sequence ID" value="NZ_JBHTJV010000002.1"/>
</dbReference>
<dbReference type="PIRSF" id="PIRSF032582">
    <property type="entry name" value="Cas2"/>
    <property type="match status" value="1"/>
</dbReference>
<evidence type="ECO:0000256" key="7">
    <source>
        <dbReference type="ARBA" id="ARBA00022842"/>
    </source>
</evidence>
<comment type="caution">
    <text evidence="11">The sequence shown here is derived from an EMBL/GenBank/DDBJ whole genome shotgun (WGS) entry which is preliminary data.</text>
</comment>
<keyword evidence="3 9" id="KW-0540">Nuclease</keyword>
<name>A0ABW3FAY4_9HYPH</name>
<feature type="binding site" evidence="9">
    <location>
        <position position="13"/>
    </location>
    <ligand>
        <name>Mg(2+)</name>
        <dbReference type="ChEBI" id="CHEBI:18420"/>
        <note>catalytic</note>
    </ligand>
</feature>
<comment type="function">
    <text evidence="9">CRISPR (clustered regularly interspaced short palindromic repeat), is an adaptive immune system that provides protection against mobile genetic elements (viruses, transposable elements and conjugative plasmids). CRISPR clusters contain sequences complementary to antecedent mobile elements and target invading nucleic acids. CRISPR clusters are transcribed and processed into CRISPR RNA (crRNA). Functions as a ssRNA-specific endoribonuclease. Involved in the integration of spacer DNA into the CRISPR cassette.</text>
</comment>
<comment type="subunit">
    <text evidence="9">Homodimer, forms a heterotetramer with a Cas1 homodimer.</text>
</comment>
<evidence type="ECO:0000313" key="11">
    <source>
        <dbReference type="EMBL" id="MFD0915008.1"/>
    </source>
</evidence>
<dbReference type="NCBIfam" id="TIGR01573">
    <property type="entry name" value="cas2"/>
    <property type="match status" value="1"/>
</dbReference>
<dbReference type="SUPFAM" id="SSF143430">
    <property type="entry name" value="TTP0101/SSO1404-like"/>
    <property type="match status" value="1"/>
</dbReference>
<keyword evidence="7 9" id="KW-0460">Magnesium</keyword>
<evidence type="ECO:0000256" key="3">
    <source>
        <dbReference type="ARBA" id="ARBA00022722"/>
    </source>
</evidence>
<dbReference type="InterPro" id="IPR019199">
    <property type="entry name" value="Virulence_VapD/CRISPR_Cas2"/>
</dbReference>
<dbReference type="HAMAP" id="MF_01471">
    <property type="entry name" value="Cas2"/>
    <property type="match status" value="1"/>
</dbReference>
<keyword evidence="5 9" id="KW-0255">Endonuclease</keyword>
<evidence type="ECO:0000256" key="4">
    <source>
        <dbReference type="ARBA" id="ARBA00022723"/>
    </source>
</evidence>
<evidence type="ECO:0000256" key="10">
    <source>
        <dbReference type="PIRNR" id="PIRNR032582"/>
    </source>
</evidence>
<comment type="similarity">
    <text evidence="2 9 10">Belongs to the CRISPR-associated endoribonuclease Cas2 protein family.</text>
</comment>
<dbReference type="EC" id="3.1.-.-" evidence="9"/>
<dbReference type="EMBL" id="JBHTJV010000002">
    <property type="protein sequence ID" value="MFD0915008.1"/>
    <property type="molecule type" value="Genomic_DNA"/>
</dbReference>
<dbReference type="GO" id="GO:0004519">
    <property type="term" value="F:endonuclease activity"/>
    <property type="evidence" value="ECO:0007669"/>
    <property type="project" value="UniProtKB-KW"/>
</dbReference>